<comment type="caution">
    <text evidence="2">The sequence shown here is derived from an EMBL/GenBank/DDBJ whole genome shotgun (WGS) entry which is preliminary data.</text>
</comment>
<organism evidence="2 3">
    <name type="scientific">Kutzneria chonburiensis</name>
    <dbReference type="NCBI Taxonomy" id="1483604"/>
    <lineage>
        <taxon>Bacteria</taxon>
        <taxon>Bacillati</taxon>
        <taxon>Actinomycetota</taxon>
        <taxon>Actinomycetes</taxon>
        <taxon>Pseudonocardiales</taxon>
        <taxon>Pseudonocardiaceae</taxon>
        <taxon>Kutzneria</taxon>
    </lineage>
</organism>
<feature type="transmembrane region" description="Helical" evidence="1">
    <location>
        <begin position="22"/>
        <end position="46"/>
    </location>
</feature>
<dbReference type="EMBL" id="JBHLUD010000011">
    <property type="protein sequence ID" value="MFC0546138.1"/>
    <property type="molecule type" value="Genomic_DNA"/>
</dbReference>
<proteinExistence type="predicted"/>
<sequence length="255" mass="27772">METIDDFGAVLSKHPVNNKRRLVTGFWALAIGAVGTVLGGYLFVTVDDTVSYALNRNVGVTLGIGLVGLWIAAISLGRALRGGSDEYFEVRQHGLVHATARQVRGWTWDSIDDLVISRSLKETALSQRLGGGRVLVSFDNGQKARFDNTTADRYALEDAIRSRYPGVVRAERMDWARKVGSWWLAFAAVFLAAGIWMVVTIANSKSEQIVDTGSGTTAIEITTVSDAGYVWLAVGLVVCALGLITSASFYFTYRR</sequence>
<evidence type="ECO:0000256" key="1">
    <source>
        <dbReference type="SAM" id="Phobius"/>
    </source>
</evidence>
<reference evidence="2 3" key="1">
    <citation type="submission" date="2024-09" db="EMBL/GenBank/DDBJ databases">
        <authorList>
            <person name="Sun Q."/>
            <person name="Mori K."/>
        </authorList>
    </citation>
    <scope>NUCLEOTIDE SEQUENCE [LARGE SCALE GENOMIC DNA]</scope>
    <source>
        <strain evidence="2 3">TBRC 1432</strain>
    </source>
</reference>
<feature type="transmembrane region" description="Helical" evidence="1">
    <location>
        <begin position="229"/>
        <end position="253"/>
    </location>
</feature>
<protein>
    <recommendedName>
        <fullName evidence="4">PH domain-containing protein</fullName>
    </recommendedName>
</protein>
<evidence type="ECO:0008006" key="4">
    <source>
        <dbReference type="Google" id="ProtNLM"/>
    </source>
</evidence>
<feature type="transmembrane region" description="Helical" evidence="1">
    <location>
        <begin position="58"/>
        <end position="77"/>
    </location>
</feature>
<keyword evidence="1" id="KW-1133">Transmembrane helix</keyword>
<keyword evidence="3" id="KW-1185">Reference proteome</keyword>
<evidence type="ECO:0000313" key="2">
    <source>
        <dbReference type="EMBL" id="MFC0546138.1"/>
    </source>
</evidence>
<dbReference type="Proteomes" id="UP001589810">
    <property type="component" value="Unassembled WGS sequence"/>
</dbReference>
<gene>
    <name evidence="2" type="ORF">ACFFH7_31800</name>
</gene>
<dbReference type="RefSeq" id="WP_273943306.1">
    <property type="nucleotide sequence ID" value="NZ_CP097263.1"/>
</dbReference>
<keyword evidence="1" id="KW-0472">Membrane</keyword>
<keyword evidence="1" id="KW-0812">Transmembrane</keyword>
<name>A0ABV6N0N7_9PSEU</name>
<feature type="transmembrane region" description="Helical" evidence="1">
    <location>
        <begin position="182"/>
        <end position="202"/>
    </location>
</feature>
<accession>A0ABV6N0N7</accession>
<evidence type="ECO:0000313" key="3">
    <source>
        <dbReference type="Proteomes" id="UP001589810"/>
    </source>
</evidence>